<accession>A0A368STK0</accession>
<sequence>MAASAFIVQVSCVVAFLFAKTTVAGSNASASINATAMALRRSTEALPAAAAAAHNGSHQYTCYLCHKSRSLMIRRCPIAQDDCHVACVTLPTPSRPPSPPRGVAAPSGGGGGRDADDCYVMKAYPDGSWVVVDVVGATAAACYLACGNGDDEHGAGGVATPRGPLPHGLPEFQLCGDHLTARGGAVAGV</sequence>
<evidence type="ECO:0000313" key="2">
    <source>
        <dbReference type="EMBL" id="RCV45729.1"/>
    </source>
</evidence>
<name>A0A368STK0_SETIT</name>
<proteinExistence type="predicted"/>
<organism evidence="2">
    <name type="scientific">Setaria italica</name>
    <name type="common">Foxtail millet</name>
    <name type="synonym">Panicum italicum</name>
    <dbReference type="NCBI Taxonomy" id="4555"/>
    <lineage>
        <taxon>Eukaryota</taxon>
        <taxon>Viridiplantae</taxon>
        <taxon>Streptophyta</taxon>
        <taxon>Embryophyta</taxon>
        <taxon>Tracheophyta</taxon>
        <taxon>Spermatophyta</taxon>
        <taxon>Magnoliopsida</taxon>
        <taxon>Liliopsida</taxon>
        <taxon>Poales</taxon>
        <taxon>Poaceae</taxon>
        <taxon>PACMAD clade</taxon>
        <taxon>Panicoideae</taxon>
        <taxon>Panicodae</taxon>
        <taxon>Paniceae</taxon>
        <taxon>Cenchrinae</taxon>
        <taxon>Setaria</taxon>
    </lineage>
</organism>
<dbReference type="EMBL" id="CM003536">
    <property type="protein sequence ID" value="RCV45729.1"/>
    <property type="molecule type" value="Genomic_DNA"/>
</dbReference>
<reference evidence="2" key="2">
    <citation type="submission" date="2015-07" db="EMBL/GenBank/DDBJ databases">
        <authorList>
            <person name="Noorani M."/>
        </authorList>
    </citation>
    <scope>NUCLEOTIDE SEQUENCE</scope>
    <source>
        <strain evidence="2">Yugu1</strain>
    </source>
</reference>
<dbReference type="OrthoDB" id="675945at2759"/>
<protein>
    <submittedName>
        <fullName evidence="2">Uncharacterized protein</fullName>
    </submittedName>
</protein>
<reference evidence="2" key="1">
    <citation type="journal article" date="2012" name="Nat. Biotechnol.">
        <title>Reference genome sequence of the model plant Setaria.</title>
        <authorList>
            <person name="Bennetzen J.L."/>
            <person name="Schmutz J."/>
            <person name="Wang H."/>
            <person name="Percifield R."/>
            <person name="Hawkins J."/>
            <person name="Pontaroli A.C."/>
            <person name="Estep M."/>
            <person name="Feng L."/>
            <person name="Vaughn J.N."/>
            <person name="Grimwood J."/>
            <person name="Jenkins J."/>
            <person name="Barry K."/>
            <person name="Lindquist E."/>
            <person name="Hellsten U."/>
            <person name="Deshpande S."/>
            <person name="Wang X."/>
            <person name="Wu X."/>
            <person name="Mitros T."/>
            <person name="Triplett J."/>
            <person name="Yang X."/>
            <person name="Ye C.Y."/>
            <person name="Mauro-Herrera M."/>
            <person name="Wang L."/>
            <person name="Li P."/>
            <person name="Sharma M."/>
            <person name="Sharma R."/>
            <person name="Ronald P.C."/>
            <person name="Panaud O."/>
            <person name="Kellogg E.A."/>
            <person name="Brutnell T.P."/>
            <person name="Doust A.N."/>
            <person name="Tuskan G.A."/>
            <person name="Rokhsar D."/>
            <person name="Devos K.M."/>
        </authorList>
    </citation>
    <scope>NUCLEOTIDE SEQUENCE [LARGE SCALE GENOMIC DNA]</scope>
    <source>
        <strain evidence="2">Yugu1</strain>
    </source>
</reference>
<evidence type="ECO:0000256" key="1">
    <source>
        <dbReference type="SAM" id="SignalP"/>
    </source>
</evidence>
<dbReference type="AlphaFoldDB" id="A0A368STK0"/>
<feature type="chain" id="PRO_5017009744" evidence="1">
    <location>
        <begin position="25"/>
        <end position="189"/>
    </location>
</feature>
<keyword evidence="1" id="KW-0732">Signal</keyword>
<gene>
    <name evidence="2" type="ORF">SETIT_9G476500v2</name>
</gene>
<feature type="signal peptide" evidence="1">
    <location>
        <begin position="1"/>
        <end position="24"/>
    </location>
</feature>